<protein>
    <recommendedName>
        <fullName evidence="3">Secreted protein</fullName>
    </recommendedName>
</protein>
<dbReference type="EMBL" id="BMAT01001684">
    <property type="protein sequence ID" value="GFR90376.1"/>
    <property type="molecule type" value="Genomic_DNA"/>
</dbReference>
<evidence type="ECO:0000313" key="1">
    <source>
        <dbReference type="EMBL" id="GFR90376.1"/>
    </source>
</evidence>
<sequence length="98" mass="10898">MRLSDPFYRCCCCCCSSSSRSLRRLQIVTPVLGTPEFGLQVCWAAPNFLSEHSVILAILWDMFYGFSSFSTRAEVSVANLVSFVQVSLQSFVASPKSE</sequence>
<proteinExistence type="predicted"/>
<evidence type="ECO:0008006" key="3">
    <source>
        <dbReference type="Google" id="ProtNLM"/>
    </source>
</evidence>
<keyword evidence="2" id="KW-1185">Reference proteome</keyword>
<name>A0AAV4GZ55_9GAST</name>
<comment type="caution">
    <text evidence="1">The sequence shown here is derived from an EMBL/GenBank/DDBJ whole genome shotgun (WGS) entry which is preliminary data.</text>
</comment>
<gene>
    <name evidence="1" type="ORF">ElyMa_000816500</name>
</gene>
<reference evidence="1 2" key="1">
    <citation type="journal article" date="2021" name="Elife">
        <title>Chloroplast acquisition without the gene transfer in kleptoplastic sea slugs, Plakobranchus ocellatus.</title>
        <authorList>
            <person name="Maeda T."/>
            <person name="Takahashi S."/>
            <person name="Yoshida T."/>
            <person name="Shimamura S."/>
            <person name="Takaki Y."/>
            <person name="Nagai Y."/>
            <person name="Toyoda A."/>
            <person name="Suzuki Y."/>
            <person name="Arimoto A."/>
            <person name="Ishii H."/>
            <person name="Satoh N."/>
            <person name="Nishiyama T."/>
            <person name="Hasebe M."/>
            <person name="Maruyama T."/>
            <person name="Minagawa J."/>
            <person name="Obokata J."/>
            <person name="Shigenobu S."/>
        </authorList>
    </citation>
    <scope>NUCLEOTIDE SEQUENCE [LARGE SCALE GENOMIC DNA]</scope>
</reference>
<dbReference type="AlphaFoldDB" id="A0AAV4GZ55"/>
<accession>A0AAV4GZ55</accession>
<organism evidence="1 2">
    <name type="scientific">Elysia marginata</name>
    <dbReference type="NCBI Taxonomy" id="1093978"/>
    <lineage>
        <taxon>Eukaryota</taxon>
        <taxon>Metazoa</taxon>
        <taxon>Spiralia</taxon>
        <taxon>Lophotrochozoa</taxon>
        <taxon>Mollusca</taxon>
        <taxon>Gastropoda</taxon>
        <taxon>Heterobranchia</taxon>
        <taxon>Euthyneura</taxon>
        <taxon>Panpulmonata</taxon>
        <taxon>Sacoglossa</taxon>
        <taxon>Placobranchoidea</taxon>
        <taxon>Plakobranchidae</taxon>
        <taxon>Elysia</taxon>
    </lineage>
</organism>
<evidence type="ECO:0000313" key="2">
    <source>
        <dbReference type="Proteomes" id="UP000762676"/>
    </source>
</evidence>
<dbReference type="Proteomes" id="UP000762676">
    <property type="component" value="Unassembled WGS sequence"/>
</dbReference>